<keyword evidence="3" id="KW-1185">Reference proteome</keyword>
<sequence>MLLVLVHLRKGKTFAGLGAVFGVSAATAWRYVEETVALPGGVHDLTAARLWGIPHELFTAMHR</sequence>
<gene>
    <name evidence="2" type="ORF">Ssi02_74940</name>
</gene>
<proteinExistence type="predicted"/>
<feature type="domain" description="Transposase Helix-turn-helix" evidence="1">
    <location>
        <begin position="1"/>
        <end position="37"/>
    </location>
</feature>
<name>A0A919VBC0_9ACTN</name>
<dbReference type="AlphaFoldDB" id="A0A919VBC0"/>
<accession>A0A919VBC0</accession>
<protein>
    <recommendedName>
        <fullName evidence="1">Transposase Helix-turn-helix domain-containing protein</fullName>
    </recommendedName>
</protein>
<dbReference type="Pfam" id="PF13613">
    <property type="entry name" value="HTH_Tnp_4"/>
    <property type="match status" value="1"/>
</dbReference>
<evidence type="ECO:0000313" key="3">
    <source>
        <dbReference type="Proteomes" id="UP000606172"/>
    </source>
</evidence>
<dbReference type="InterPro" id="IPR027805">
    <property type="entry name" value="Transposase_HTH_dom"/>
</dbReference>
<dbReference type="EMBL" id="BOOW01000057">
    <property type="protein sequence ID" value="GII97263.1"/>
    <property type="molecule type" value="Genomic_DNA"/>
</dbReference>
<reference evidence="2" key="1">
    <citation type="submission" date="2021-01" db="EMBL/GenBank/DDBJ databases">
        <title>Whole genome shotgun sequence of Sinosporangium siamense NBRC 109515.</title>
        <authorList>
            <person name="Komaki H."/>
            <person name="Tamura T."/>
        </authorList>
    </citation>
    <scope>NUCLEOTIDE SEQUENCE</scope>
    <source>
        <strain evidence="2">NBRC 109515</strain>
    </source>
</reference>
<dbReference type="Proteomes" id="UP000606172">
    <property type="component" value="Unassembled WGS sequence"/>
</dbReference>
<organism evidence="2 3">
    <name type="scientific">Sinosporangium siamense</name>
    <dbReference type="NCBI Taxonomy" id="1367973"/>
    <lineage>
        <taxon>Bacteria</taxon>
        <taxon>Bacillati</taxon>
        <taxon>Actinomycetota</taxon>
        <taxon>Actinomycetes</taxon>
        <taxon>Streptosporangiales</taxon>
        <taxon>Streptosporangiaceae</taxon>
        <taxon>Sinosporangium</taxon>
    </lineage>
</organism>
<evidence type="ECO:0000313" key="2">
    <source>
        <dbReference type="EMBL" id="GII97263.1"/>
    </source>
</evidence>
<evidence type="ECO:0000259" key="1">
    <source>
        <dbReference type="Pfam" id="PF13613"/>
    </source>
</evidence>
<comment type="caution">
    <text evidence="2">The sequence shown here is derived from an EMBL/GenBank/DDBJ whole genome shotgun (WGS) entry which is preliminary data.</text>
</comment>